<name>A0ABY6U7Z4_BIOOC</name>
<keyword evidence="2" id="KW-1185">Reference proteome</keyword>
<accession>A0ABY6U7Z4</accession>
<evidence type="ECO:0000313" key="2">
    <source>
        <dbReference type="Proteomes" id="UP000766486"/>
    </source>
</evidence>
<protein>
    <submittedName>
        <fullName evidence="1">Uncharacterized protein</fullName>
    </submittedName>
</protein>
<sequence length="216" mass="24573">MSDSNETPEPRKDKVQVYLTLCIESARARLEEYDALKSPATQDRDLLAEMQEEIDRRFLEIRGGEGEENLAQSTQMLIREQYETEVAQQASLLERENEFCGQLETLLEKFHSEQRAGSQETIALMVRTRDEPFMQVGPGLETTTSDDAGTFDVEAVSEQQPLATRPINSAPIKCRGYNIQPKASIQPKVSIQPKANIHLKVSIHPRINFIRIRMLK</sequence>
<evidence type="ECO:0000313" key="1">
    <source>
        <dbReference type="EMBL" id="VUC26340.1"/>
    </source>
</evidence>
<proteinExistence type="predicted"/>
<reference evidence="1 2" key="1">
    <citation type="submission" date="2019-06" db="EMBL/GenBank/DDBJ databases">
        <authorList>
            <person name="Broberg M."/>
        </authorList>
    </citation>
    <scope>NUCLEOTIDE SEQUENCE [LARGE SCALE GENOMIC DNA]</scope>
</reference>
<organism evidence="1 2">
    <name type="scientific">Bionectria ochroleuca</name>
    <name type="common">Gliocladium roseum</name>
    <dbReference type="NCBI Taxonomy" id="29856"/>
    <lineage>
        <taxon>Eukaryota</taxon>
        <taxon>Fungi</taxon>
        <taxon>Dikarya</taxon>
        <taxon>Ascomycota</taxon>
        <taxon>Pezizomycotina</taxon>
        <taxon>Sordariomycetes</taxon>
        <taxon>Hypocreomycetidae</taxon>
        <taxon>Hypocreales</taxon>
        <taxon>Bionectriaceae</taxon>
        <taxon>Clonostachys</taxon>
    </lineage>
</organism>
<gene>
    <name evidence="1" type="ORF">CLO192961_LOCUS187572</name>
</gene>
<dbReference type="EMBL" id="CABFNS010000746">
    <property type="protein sequence ID" value="VUC26340.1"/>
    <property type="molecule type" value="Genomic_DNA"/>
</dbReference>
<dbReference type="Proteomes" id="UP000766486">
    <property type="component" value="Unassembled WGS sequence"/>
</dbReference>
<comment type="caution">
    <text evidence="1">The sequence shown here is derived from an EMBL/GenBank/DDBJ whole genome shotgun (WGS) entry which is preliminary data.</text>
</comment>